<dbReference type="EMBL" id="JADCLJ010000020">
    <property type="protein sequence ID" value="MBE4908602.1"/>
    <property type="molecule type" value="Genomic_DNA"/>
</dbReference>
<dbReference type="Proteomes" id="UP001516662">
    <property type="component" value="Unassembled WGS sequence"/>
</dbReference>
<organism evidence="3 4">
    <name type="scientific">Litchfieldia luteola</name>
    <dbReference type="NCBI Taxonomy" id="682179"/>
    <lineage>
        <taxon>Bacteria</taxon>
        <taxon>Bacillati</taxon>
        <taxon>Bacillota</taxon>
        <taxon>Bacilli</taxon>
        <taxon>Bacillales</taxon>
        <taxon>Bacillaceae</taxon>
        <taxon>Litchfieldia</taxon>
    </lineage>
</organism>
<name>A0ABR9QJD1_9BACI</name>
<reference evidence="3 4" key="1">
    <citation type="submission" date="2020-10" db="EMBL/GenBank/DDBJ databases">
        <title>Bacillus sp. HD4P25, an endophyte from a halophyte.</title>
        <authorList>
            <person name="Sun J.-Q."/>
        </authorList>
    </citation>
    <scope>NUCLEOTIDE SEQUENCE [LARGE SCALE GENOMIC DNA]</scope>
    <source>
        <strain evidence="3 4">YIM 93174</strain>
    </source>
</reference>
<accession>A0ABR9QJD1</accession>
<feature type="domain" description="Core" evidence="2">
    <location>
        <begin position="1"/>
        <end position="88"/>
    </location>
</feature>
<comment type="caution">
    <text evidence="3">The sequence shown here is derived from an EMBL/GenBank/DDBJ whole genome shotgun (WGS) entry which is preliminary data.</text>
</comment>
<dbReference type="InterPro" id="IPR000361">
    <property type="entry name" value="ATAP_core_dom"/>
</dbReference>
<keyword evidence="4" id="KW-1185">Reference proteome</keyword>
<sequence length="96" mass="11100">MELMVSDKAAKWYKDELNLQSGDGVRFFVRYGGFNSLQSGFSLGVSIEKPVESAIKVEEEGITFFVEEADIWYFDNHNLKVAFDEKKEEPEFEYIS</sequence>
<protein>
    <submittedName>
        <fullName evidence="3">HesB/YadR/YfhF family protein</fullName>
    </submittedName>
</protein>
<dbReference type="InterPro" id="IPR008326">
    <property type="entry name" value="PdhI-like"/>
</dbReference>
<dbReference type="RefSeq" id="WP_193536441.1">
    <property type="nucleotide sequence ID" value="NZ_JADCLJ010000020.1"/>
</dbReference>
<evidence type="ECO:0000259" key="2">
    <source>
        <dbReference type="Pfam" id="PF01521"/>
    </source>
</evidence>
<comment type="similarity">
    <text evidence="1">Belongs to the HesB/IscA family.</text>
</comment>
<evidence type="ECO:0000313" key="3">
    <source>
        <dbReference type="EMBL" id="MBE4908602.1"/>
    </source>
</evidence>
<evidence type="ECO:0000313" key="4">
    <source>
        <dbReference type="Proteomes" id="UP001516662"/>
    </source>
</evidence>
<dbReference type="InterPro" id="IPR035903">
    <property type="entry name" value="HesB-like_dom_sf"/>
</dbReference>
<dbReference type="SUPFAM" id="SSF89360">
    <property type="entry name" value="HesB-like domain"/>
    <property type="match status" value="1"/>
</dbReference>
<evidence type="ECO:0000256" key="1">
    <source>
        <dbReference type="ARBA" id="ARBA00006718"/>
    </source>
</evidence>
<proteinExistence type="inferred from homology"/>
<dbReference type="PIRSF" id="PIRSF034852">
    <property type="entry name" value="UCP034852"/>
    <property type="match status" value="1"/>
</dbReference>
<gene>
    <name evidence="3" type="ORF">IMZ08_11090</name>
</gene>
<dbReference type="Pfam" id="PF01521">
    <property type="entry name" value="Fe-S_biosyn"/>
    <property type="match status" value="1"/>
</dbReference>